<dbReference type="Proteomes" id="UP000827232">
    <property type="component" value="Segment"/>
</dbReference>
<dbReference type="EMBL" id="MZ334521">
    <property type="protein sequence ID" value="UBF22680.1"/>
    <property type="molecule type" value="Genomic_DNA"/>
</dbReference>
<protein>
    <submittedName>
        <fullName evidence="1">Uncharacterized protein</fullName>
    </submittedName>
</protein>
<sequence>MTDIVADFEVPLLPGDDLVVCFGTDSISFLGDKVGQSITAEPNGAVYVEDWC</sequence>
<accession>A0AAE8XXU1</accession>
<gene>
    <name evidence="1" type="ORF">HRTV-25_gp99</name>
</gene>
<proteinExistence type="predicted"/>
<evidence type="ECO:0000313" key="1">
    <source>
        <dbReference type="EMBL" id="UBF22680.1"/>
    </source>
</evidence>
<organism evidence="1 2">
    <name type="scientific">Halorubrum tailed virus 25</name>
    <dbReference type="NCBI Taxonomy" id="2878006"/>
    <lineage>
        <taxon>Viruses</taxon>
        <taxon>Duplodnaviria</taxon>
        <taxon>Heunggongvirae</taxon>
        <taxon>Uroviricota</taxon>
        <taxon>Caudoviricetes</taxon>
        <taxon>Thumleimavirales</taxon>
        <taxon>Hafunaviridae</taxon>
        <taxon>Laminvirus</taxon>
        <taxon>Laminvirus thailandense</taxon>
        <taxon>Laminvirus HRTV25</taxon>
    </lineage>
</organism>
<evidence type="ECO:0000313" key="2">
    <source>
        <dbReference type="Proteomes" id="UP000827232"/>
    </source>
</evidence>
<name>A0AAE8XXU1_9CAUD</name>
<keyword evidence="2" id="KW-1185">Reference proteome</keyword>
<reference evidence="1" key="1">
    <citation type="submission" date="2021-05" db="EMBL/GenBank/DDBJ databases">
        <title>Diversity, taxonomy and evolution of archaeal viruses of the class Caudoviricetes.</title>
        <authorList>
            <person name="Liu Y."/>
            <person name="Demina T.A."/>
            <person name="Roux S."/>
            <person name="Aiewsakun P."/>
            <person name="Kazlauskas D."/>
            <person name="Simmonds P."/>
            <person name="Prangishvili D."/>
            <person name="Oksanen H.M."/>
            <person name="Krupovic M."/>
        </authorList>
    </citation>
    <scope>NUCLEOTIDE SEQUENCE</scope>
    <source>
        <strain evidence="1">HRTV-25/14</strain>
    </source>
</reference>